<protein>
    <submittedName>
        <fullName evidence="1">Uncharacterized protein</fullName>
    </submittedName>
</protein>
<name>A0A365KXY8_9BACL</name>
<sequence>MHYQLNLHLASAKKDYYWLFKSEEDTITVFNEVVETFRKYEPRDADAFMKEKQREIDETGKSNSVQIEVVKVDKKAIIRSASYSEMWYEDRHFDDIYRTLTDRLGTPEEESSEPV</sequence>
<comment type="caution">
    <text evidence="1">The sequence shown here is derived from an EMBL/GenBank/DDBJ whole genome shotgun (WGS) entry which is preliminary data.</text>
</comment>
<gene>
    <name evidence="1" type="ORF">DP120_09390</name>
</gene>
<evidence type="ECO:0000313" key="2">
    <source>
        <dbReference type="Proteomes" id="UP000251002"/>
    </source>
</evidence>
<keyword evidence="2" id="KW-1185">Reference proteome</keyword>
<dbReference type="EMBL" id="QLZR01000003">
    <property type="protein sequence ID" value="RAZ77687.1"/>
    <property type="molecule type" value="Genomic_DNA"/>
</dbReference>
<evidence type="ECO:0000313" key="1">
    <source>
        <dbReference type="EMBL" id="RAZ77687.1"/>
    </source>
</evidence>
<dbReference type="AlphaFoldDB" id="A0A365KXY8"/>
<accession>A0A365KXY8</accession>
<dbReference type="RefSeq" id="WP_112223414.1">
    <property type="nucleotide sequence ID" value="NZ_CP047673.1"/>
</dbReference>
<proteinExistence type="predicted"/>
<organism evidence="1 2">
    <name type="scientific">Planococcus halotolerans</name>
    <dbReference type="NCBI Taxonomy" id="2233542"/>
    <lineage>
        <taxon>Bacteria</taxon>
        <taxon>Bacillati</taxon>
        <taxon>Bacillota</taxon>
        <taxon>Bacilli</taxon>
        <taxon>Bacillales</taxon>
        <taxon>Caryophanaceae</taxon>
        <taxon>Planococcus</taxon>
    </lineage>
</organism>
<dbReference type="Proteomes" id="UP000251002">
    <property type="component" value="Unassembled WGS sequence"/>
</dbReference>
<reference evidence="1 2" key="1">
    <citation type="submission" date="2018-06" db="EMBL/GenBank/DDBJ databases">
        <title>The draft genome sequences of strains SCU63 and S1.</title>
        <authorList>
            <person name="Gan L."/>
        </authorList>
    </citation>
    <scope>NUCLEOTIDE SEQUENCE [LARGE SCALE GENOMIC DNA]</scope>
    <source>
        <strain evidence="1 2">SCU63</strain>
    </source>
</reference>